<sequence>MNVTKKISLLVAILLVGIGLAACGSLDNSSMSSSTNNVTGEKNKKNTYQTTGSASGEYAGVIKNGRYVTSKSRGLTADQNGNVNNTKSFESGLQDVSKIVFSPSKYIFQEGQYLSTDTVQDWLDRKSKSNPDGLNPEDNGSKDSEKRNPIYLQALEEQDYMEKSGTSLKLKGVTIGLAMNSVDYYQKEQYGAEYETKISDADIKAKSTEIAKEVLKRLRKKSEFKNVPIVIAVYKQASNDSLTGGTFIRYTNNSGEKLAAWKNLDYKNVIYPLGNDESSPNSNDSTAFDNFKTQVESFFPNLSGITAKTRYKGDAMQGMSVTITTQFYSETEIKSFTQFASTQAEKYLPSGVNIDITIRSSDDVQSFLSRSAKEKSFSSHVFSSY</sequence>
<dbReference type="STRING" id="331679.IV81_GL001076"/>
<name>A0A0R2KZ35_9LACO</name>
<keyword evidence="2" id="KW-0732">Signal</keyword>
<gene>
    <name evidence="3" type="ORF">IV81_GL001076</name>
</gene>
<organism evidence="3 4">
    <name type="scientific">Pediococcus stilesii</name>
    <dbReference type="NCBI Taxonomy" id="331679"/>
    <lineage>
        <taxon>Bacteria</taxon>
        <taxon>Bacillati</taxon>
        <taxon>Bacillota</taxon>
        <taxon>Bacilli</taxon>
        <taxon>Lactobacillales</taxon>
        <taxon>Lactobacillaceae</taxon>
        <taxon>Pediococcus</taxon>
    </lineage>
</organism>
<dbReference type="CDD" id="cd13441">
    <property type="entry name" value="CamS_repeat_1"/>
    <property type="match status" value="1"/>
</dbReference>
<keyword evidence="4" id="KW-1185">Reference proteome</keyword>
<dbReference type="PATRIC" id="fig|331679.3.peg.1086"/>
<dbReference type="Proteomes" id="UP000051859">
    <property type="component" value="Unassembled WGS sequence"/>
</dbReference>
<dbReference type="RefSeq" id="WP_057801746.1">
    <property type="nucleotide sequence ID" value="NZ_JQBX01000003.1"/>
</dbReference>
<feature type="signal peptide" evidence="2">
    <location>
        <begin position="1"/>
        <end position="21"/>
    </location>
</feature>
<accession>A0A0R2KZ35</accession>
<evidence type="ECO:0008006" key="5">
    <source>
        <dbReference type="Google" id="ProtNLM"/>
    </source>
</evidence>
<feature type="region of interest" description="Disordered" evidence="1">
    <location>
        <begin position="124"/>
        <end position="147"/>
    </location>
</feature>
<evidence type="ECO:0000313" key="3">
    <source>
        <dbReference type="EMBL" id="KRN94799.1"/>
    </source>
</evidence>
<dbReference type="InterPro" id="IPR011426">
    <property type="entry name" value="CamS"/>
</dbReference>
<proteinExistence type="predicted"/>
<dbReference type="Gene3D" id="3.10.570.10">
    <property type="entry name" value="sex pheromone staph- cam373 precursor domain"/>
    <property type="match status" value="1"/>
</dbReference>
<reference evidence="3 4" key="1">
    <citation type="journal article" date="2015" name="Genome Announc.">
        <title>Expanding the biotechnology potential of lactobacilli through comparative genomics of 213 strains and associated genera.</title>
        <authorList>
            <person name="Sun Z."/>
            <person name="Harris H.M."/>
            <person name="McCann A."/>
            <person name="Guo C."/>
            <person name="Argimon S."/>
            <person name="Zhang W."/>
            <person name="Yang X."/>
            <person name="Jeffery I.B."/>
            <person name="Cooney J.C."/>
            <person name="Kagawa T.F."/>
            <person name="Liu W."/>
            <person name="Song Y."/>
            <person name="Salvetti E."/>
            <person name="Wrobel A."/>
            <person name="Rasinkangas P."/>
            <person name="Parkhill J."/>
            <person name="Rea M.C."/>
            <person name="O'Sullivan O."/>
            <person name="Ritari J."/>
            <person name="Douillard F.P."/>
            <person name="Paul Ross R."/>
            <person name="Yang R."/>
            <person name="Briner A.E."/>
            <person name="Felis G.E."/>
            <person name="de Vos W.M."/>
            <person name="Barrangou R."/>
            <person name="Klaenhammer T.R."/>
            <person name="Caufield P.W."/>
            <person name="Cui Y."/>
            <person name="Zhang H."/>
            <person name="O'Toole P.W."/>
        </authorList>
    </citation>
    <scope>NUCLEOTIDE SEQUENCE [LARGE SCALE GENOMIC DNA]</scope>
    <source>
        <strain evidence="3 4">DSM 18001</strain>
    </source>
</reference>
<dbReference type="CDD" id="cd13440">
    <property type="entry name" value="CamS_repeat_2"/>
    <property type="match status" value="1"/>
</dbReference>
<protein>
    <recommendedName>
        <fullName evidence="5">CamS family sex pheromone protein</fullName>
    </recommendedName>
</protein>
<feature type="chain" id="PRO_5038967813" description="CamS family sex pheromone protein" evidence="2">
    <location>
        <begin position="22"/>
        <end position="385"/>
    </location>
</feature>
<evidence type="ECO:0000313" key="4">
    <source>
        <dbReference type="Proteomes" id="UP000051859"/>
    </source>
</evidence>
<evidence type="ECO:0000256" key="2">
    <source>
        <dbReference type="SAM" id="SignalP"/>
    </source>
</evidence>
<dbReference type="EMBL" id="JQBX01000003">
    <property type="protein sequence ID" value="KRN94799.1"/>
    <property type="molecule type" value="Genomic_DNA"/>
</dbReference>
<dbReference type="AlphaFoldDB" id="A0A0R2KZ35"/>
<dbReference type="PROSITE" id="PS51257">
    <property type="entry name" value="PROKAR_LIPOPROTEIN"/>
    <property type="match status" value="1"/>
</dbReference>
<evidence type="ECO:0000256" key="1">
    <source>
        <dbReference type="SAM" id="MobiDB-lite"/>
    </source>
</evidence>
<dbReference type="PIRSF" id="PIRSF012509">
    <property type="entry name" value="CamS"/>
    <property type="match status" value="1"/>
</dbReference>
<comment type="caution">
    <text evidence="3">The sequence shown here is derived from an EMBL/GenBank/DDBJ whole genome shotgun (WGS) entry which is preliminary data.</text>
</comment>
<feature type="compositionally biased region" description="Low complexity" evidence="1">
    <location>
        <begin position="28"/>
        <end position="37"/>
    </location>
</feature>
<feature type="region of interest" description="Disordered" evidence="1">
    <location>
        <begin position="28"/>
        <end position="53"/>
    </location>
</feature>
<dbReference type="Pfam" id="PF07537">
    <property type="entry name" value="CamS"/>
    <property type="match status" value="1"/>
</dbReference>